<organism evidence="1 2">
    <name type="scientific">Stephania cephalantha</name>
    <dbReference type="NCBI Taxonomy" id="152367"/>
    <lineage>
        <taxon>Eukaryota</taxon>
        <taxon>Viridiplantae</taxon>
        <taxon>Streptophyta</taxon>
        <taxon>Embryophyta</taxon>
        <taxon>Tracheophyta</taxon>
        <taxon>Spermatophyta</taxon>
        <taxon>Magnoliopsida</taxon>
        <taxon>Ranunculales</taxon>
        <taxon>Menispermaceae</taxon>
        <taxon>Menispermoideae</taxon>
        <taxon>Cissampelideae</taxon>
        <taxon>Stephania</taxon>
    </lineage>
</organism>
<accession>A0AAP0EBF3</accession>
<dbReference type="Proteomes" id="UP001419268">
    <property type="component" value="Unassembled WGS sequence"/>
</dbReference>
<dbReference type="AlphaFoldDB" id="A0AAP0EBF3"/>
<comment type="caution">
    <text evidence="1">The sequence shown here is derived from an EMBL/GenBank/DDBJ whole genome shotgun (WGS) entry which is preliminary data.</text>
</comment>
<evidence type="ECO:0000313" key="1">
    <source>
        <dbReference type="EMBL" id="KAK9088985.1"/>
    </source>
</evidence>
<sequence length="74" mass="8329">MLVLRKKGSSKEPAPQLYRPIGPNFGNTSCFLDYTFLCAISDGIDGRKSSNHNSSFKKHIKYVQLVINKIGREI</sequence>
<keyword evidence="2" id="KW-1185">Reference proteome</keyword>
<name>A0AAP0EBF3_9MAGN</name>
<dbReference type="EMBL" id="JBBNAG010000012">
    <property type="protein sequence ID" value="KAK9088985.1"/>
    <property type="molecule type" value="Genomic_DNA"/>
</dbReference>
<evidence type="ECO:0000313" key="2">
    <source>
        <dbReference type="Proteomes" id="UP001419268"/>
    </source>
</evidence>
<proteinExistence type="predicted"/>
<gene>
    <name evidence="1" type="ORF">Scep_028067</name>
</gene>
<reference evidence="1 2" key="1">
    <citation type="submission" date="2024-01" db="EMBL/GenBank/DDBJ databases">
        <title>Genome assemblies of Stephania.</title>
        <authorList>
            <person name="Yang L."/>
        </authorList>
    </citation>
    <scope>NUCLEOTIDE SEQUENCE [LARGE SCALE GENOMIC DNA]</scope>
    <source>
        <strain evidence="1">JXDWG</strain>
        <tissue evidence="1">Leaf</tissue>
    </source>
</reference>
<protein>
    <submittedName>
        <fullName evidence="1">Uncharacterized protein</fullName>
    </submittedName>
</protein>